<evidence type="ECO:0000256" key="1">
    <source>
        <dbReference type="SAM" id="Phobius"/>
    </source>
</evidence>
<evidence type="ECO:0000259" key="2">
    <source>
        <dbReference type="PROSITE" id="PS51186"/>
    </source>
</evidence>
<dbReference type="InterPro" id="IPR056483">
    <property type="entry name" value="Hisat_C"/>
</dbReference>
<dbReference type="EMBL" id="JAYMGO010000007">
    <property type="protein sequence ID" value="KAL1271523.1"/>
    <property type="molecule type" value="Genomic_DNA"/>
</dbReference>
<dbReference type="InterPro" id="IPR016181">
    <property type="entry name" value="Acyl_CoA_acyltransferase"/>
</dbReference>
<keyword evidence="1" id="KW-0812">Transmembrane</keyword>
<feature type="domain" description="N-acetyltransferase" evidence="2">
    <location>
        <begin position="43"/>
        <end position="178"/>
    </location>
</feature>
<evidence type="ECO:0000313" key="4">
    <source>
        <dbReference type="Proteomes" id="UP001558613"/>
    </source>
</evidence>
<gene>
    <name evidence="3" type="ORF">QQF64_030539</name>
</gene>
<comment type="caution">
    <text evidence="3">The sequence shown here is derived from an EMBL/GenBank/DDBJ whole genome shotgun (WGS) entry which is preliminary data.</text>
</comment>
<name>A0ABR3N3Y3_9TELE</name>
<keyword evidence="1" id="KW-1133">Transmembrane helix</keyword>
<keyword evidence="1" id="KW-0472">Membrane</keyword>
<proteinExistence type="predicted"/>
<dbReference type="Proteomes" id="UP001558613">
    <property type="component" value="Unassembled WGS sequence"/>
</dbReference>
<accession>A0ABR3N3Y3</accession>
<dbReference type="Pfam" id="PF24066">
    <property type="entry name" value="Hisat_C"/>
    <property type="match status" value="2"/>
</dbReference>
<reference evidence="3 4" key="1">
    <citation type="submission" date="2023-09" db="EMBL/GenBank/DDBJ databases">
        <authorList>
            <person name="Wang M."/>
        </authorList>
    </citation>
    <scope>NUCLEOTIDE SEQUENCE [LARGE SCALE GENOMIC DNA]</scope>
    <source>
        <strain evidence="3">GT-2023</strain>
        <tissue evidence="3">Liver</tissue>
    </source>
</reference>
<dbReference type="PROSITE" id="PS51186">
    <property type="entry name" value="GNAT"/>
    <property type="match status" value="1"/>
</dbReference>
<organism evidence="3 4">
    <name type="scientific">Cirrhinus molitorella</name>
    <name type="common">mud carp</name>
    <dbReference type="NCBI Taxonomy" id="172907"/>
    <lineage>
        <taxon>Eukaryota</taxon>
        <taxon>Metazoa</taxon>
        <taxon>Chordata</taxon>
        <taxon>Craniata</taxon>
        <taxon>Vertebrata</taxon>
        <taxon>Euteleostomi</taxon>
        <taxon>Actinopterygii</taxon>
        <taxon>Neopterygii</taxon>
        <taxon>Teleostei</taxon>
        <taxon>Ostariophysi</taxon>
        <taxon>Cypriniformes</taxon>
        <taxon>Cyprinidae</taxon>
        <taxon>Labeoninae</taxon>
        <taxon>Labeonini</taxon>
        <taxon>Cirrhinus</taxon>
    </lineage>
</organism>
<dbReference type="Gene3D" id="3.40.630.30">
    <property type="match status" value="2"/>
</dbReference>
<dbReference type="Pfam" id="PF00583">
    <property type="entry name" value="Acetyltransf_1"/>
    <property type="match status" value="1"/>
</dbReference>
<protein>
    <recommendedName>
        <fullName evidence="2">N-acetyltransferase domain-containing protein</fullName>
    </recommendedName>
</protein>
<evidence type="ECO:0000313" key="3">
    <source>
        <dbReference type="EMBL" id="KAL1271523.1"/>
    </source>
</evidence>
<dbReference type="InterPro" id="IPR000182">
    <property type="entry name" value="GNAT_dom"/>
</dbReference>
<keyword evidence="4" id="KW-1185">Reference proteome</keyword>
<dbReference type="PANTHER" id="PTHR47403:SF2">
    <property type="entry name" value="N-ACETYLTRANSFERASE 16,-LIKE"/>
    <property type="match status" value="1"/>
</dbReference>
<dbReference type="PANTHER" id="PTHR47403">
    <property type="entry name" value="LOC100145250 PROTEIN"/>
    <property type="match status" value="1"/>
</dbReference>
<sequence length="831" mass="93042">MGMGMGLLGGASQSNARRRALRMKIENSLPCSQLPEAPPQTGLHFTVATEEDFDDIMAMSKDIYGGLDYLPSRYQAWLQESNRTVILARKQGKVIALESVCVIDDGETMLVEGLRVAPQERGKGVAGVLLRFCSQLVKSKYPDVKVSRLTRDDQLGPKDFQKYRLITKQGILLVRFRAEDLKLRLADLGPNITVSGEGLSATNIPVRLEPAEVHQLFLSNVLMQGVLPNATIVQDWQPFKPLPSNMAILLKKDIDWMVDDASRPTMASLCTFPFHVPIGDDWYYLNIDMFGNSNSGVSISHSRDGNGQNITCVLSGNENMTQINWEMLRGPNCTKLGTYHPIYGMYITKEYKTKVDMQNKKSPHPSSSLLIKVASNESVLICCAFITFPSGKLEQCTDISKKDVSINTSMIKDFTYLEPEAKLGLLGRFGVMIIGTILSLFILTILFYLCRKSNCRRRKSFEIRTYLTDSPAETFTEESVDAPTSQSSPNGFDPSKLYAKIKKDLFYGRLWKSYQGQPKAWTQEDYDDVMAISQNIYGGNDYLPHRYHSWMTEPGRVVILAWRDRKLVALESGLLVDGGETVIVEGLRVCPNERGCGLAGVIQKFVDGYIKKVYPNVKTKRLTRGDDPGPEKLSKFTLLARRAVLSLGGDSKGFDSFVSGLKEKLVVSDESISSRPLVPLKDSDALKALLLDSDLSSRLQLPGGALIQDWQPLKLMESNLQILARRNLTWFVDGSDGKPLFMSFSTPPYPIPLNGGSLRFNIDLFGMDTSLAKKAVTAHLNSVKNEIQGLVLVHIYMHQTLWEDLKQFCEGHDTVKQLHNFWEQLLLEREL</sequence>
<dbReference type="SUPFAM" id="SSF55729">
    <property type="entry name" value="Acyl-CoA N-acyltransferases (Nat)"/>
    <property type="match status" value="2"/>
</dbReference>
<feature type="transmembrane region" description="Helical" evidence="1">
    <location>
        <begin position="429"/>
        <end position="450"/>
    </location>
</feature>